<dbReference type="EMBL" id="AVQI01000008">
    <property type="protein sequence ID" value="ERK04913.1"/>
    <property type="molecule type" value="Genomic_DNA"/>
</dbReference>
<evidence type="ECO:0000313" key="7">
    <source>
        <dbReference type="EMBL" id="ERF59659.1"/>
    </source>
</evidence>
<comment type="caution">
    <text evidence="7">The sequence shown here is derived from an EMBL/GenBank/DDBJ whole genome shotgun (WGS) entry which is preliminary data.</text>
</comment>
<dbReference type="InterPro" id="IPR006300">
    <property type="entry name" value="FlgB"/>
</dbReference>
<evidence type="ECO:0000256" key="2">
    <source>
        <dbReference type="ARBA" id="ARBA00009677"/>
    </source>
</evidence>
<gene>
    <name evidence="7" type="primary">flgB</name>
    <name evidence="8" type="ORF">HMPREF0860_1216</name>
    <name evidence="7" type="ORF">HMPREF1325_1078</name>
</gene>
<protein>
    <recommendedName>
        <fullName evidence="3 6">Flagellar basal body rod protein FlgB</fullName>
    </recommendedName>
</protein>
<dbReference type="GO" id="GO:0030694">
    <property type="term" value="C:bacterial-type flagellum basal body, rod"/>
    <property type="evidence" value="ECO:0007669"/>
    <property type="project" value="InterPro"/>
</dbReference>
<name>U1GSQ6_TRESO</name>
<dbReference type="EMBL" id="AUZJ01000064">
    <property type="protein sequence ID" value="ERF59659.1"/>
    <property type="molecule type" value="Genomic_DNA"/>
</dbReference>
<evidence type="ECO:0000256" key="4">
    <source>
        <dbReference type="ARBA" id="ARBA00023143"/>
    </source>
</evidence>
<dbReference type="Proteomes" id="UP000016646">
    <property type="component" value="Unassembled WGS sequence"/>
</dbReference>
<evidence type="ECO:0000313" key="8">
    <source>
        <dbReference type="EMBL" id="ERK04913.1"/>
    </source>
</evidence>
<proteinExistence type="inferred from homology"/>
<organism evidence="7 9">
    <name type="scientific">Treponema socranskii subsp. socranskii VPI DR56BR1116 = ATCC 35536</name>
    <dbReference type="NCBI Taxonomy" id="1125725"/>
    <lineage>
        <taxon>Bacteria</taxon>
        <taxon>Pseudomonadati</taxon>
        <taxon>Spirochaetota</taxon>
        <taxon>Spirochaetia</taxon>
        <taxon>Spirochaetales</taxon>
        <taxon>Treponemataceae</taxon>
        <taxon>Treponema</taxon>
    </lineage>
</organism>
<keyword evidence="7" id="KW-0969">Cilium</keyword>
<reference evidence="9 10" key="1">
    <citation type="submission" date="2013-08" db="EMBL/GenBank/DDBJ databases">
        <authorList>
            <person name="Durkin A.S."/>
            <person name="Haft D.R."/>
            <person name="McCorrison J."/>
            <person name="Torralba M."/>
            <person name="Gillis M."/>
            <person name="Haft D.H."/>
            <person name="Methe B."/>
            <person name="Sutton G."/>
            <person name="Nelson K.E."/>
        </authorList>
    </citation>
    <scope>NUCLEOTIDE SEQUENCE [LARGE SCALE GENOMIC DNA]</scope>
    <source>
        <strain evidence="8 10">ATCC 35536</strain>
        <strain evidence="7 9">VPI DR56BR1116</strain>
    </source>
</reference>
<comment type="subcellular location">
    <subcellularLocation>
        <location evidence="1 6">Bacterial flagellum basal body</location>
    </subcellularLocation>
</comment>
<keyword evidence="7" id="KW-0282">Flagellum</keyword>
<evidence type="ECO:0000313" key="10">
    <source>
        <dbReference type="Proteomes" id="UP000016646"/>
    </source>
</evidence>
<dbReference type="OrthoDB" id="9792068at2"/>
<comment type="subunit">
    <text evidence="6">The basal body constitutes a major portion of the flagellar organelle and consists of a number of rings mounted on a central rod.</text>
</comment>
<sequence>MSTFTRAVDLLHRGMDVNTLRYQVSANNMAASGVPNFKRSVVNFESELKRAFESEEKAKNGFQLTRTDERHLALNEPYDYRDVEPRRVLDYTTTAKPNGNNVDAETEAMIVLQSQMQYRMMASLINFEFSQVNTAMQKG</sequence>
<evidence type="ECO:0000256" key="3">
    <source>
        <dbReference type="ARBA" id="ARBA00014376"/>
    </source>
</evidence>
<comment type="similarity">
    <text evidence="2 6">Belongs to the flagella basal body rod proteins family.</text>
</comment>
<keyword evidence="10" id="KW-1185">Reference proteome</keyword>
<dbReference type="RefSeq" id="WP_021331391.1">
    <property type="nucleotide sequence ID" value="NZ_AUZJ01000064.1"/>
</dbReference>
<evidence type="ECO:0000256" key="5">
    <source>
        <dbReference type="ARBA" id="ARBA00024934"/>
    </source>
</evidence>
<dbReference type="PATRIC" id="fig|1125725.3.peg.2378"/>
<dbReference type="eggNOG" id="COG1815">
    <property type="taxonomic scope" value="Bacteria"/>
</dbReference>
<keyword evidence="4 6" id="KW-0975">Bacterial flagellum</keyword>
<dbReference type="AlphaFoldDB" id="U1GSQ6"/>
<evidence type="ECO:0000313" key="9">
    <source>
        <dbReference type="Proteomes" id="UP000016412"/>
    </source>
</evidence>
<dbReference type="Proteomes" id="UP000016412">
    <property type="component" value="Unassembled WGS sequence"/>
</dbReference>
<accession>U1GSQ6</accession>
<dbReference type="PIRSF" id="PIRSF002889">
    <property type="entry name" value="Rod_FlgB"/>
    <property type="match status" value="1"/>
</dbReference>
<keyword evidence="7" id="KW-0966">Cell projection</keyword>
<comment type="function">
    <text evidence="5 6">Structural component of flagellum, the bacterial motility apparatus. Part of the rod structure of flagellar basal body.</text>
</comment>
<dbReference type="GO" id="GO:0071973">
    <property type="term" value="P:bacterial-type flagellum-dependent cell motility"/>
    <property type="evidence" value="ECO:0007669"/>
    <property type="project" value="InterPro"/>
</dbReference>
<dbReference type="STRING" id="1125725.HMPREF1325_1078"/>
<evidence type="ECO:0000256" key="1">
    <source>
        <dbReference type="ARBA" id="ARBA00004117"/>
    </source>
</evidence>
<dbReference type="NCBIfam" id="TIGR01396">
    <property type="entry name" value="FlgB"/>
    <property type="match status" value="1"/>
</dbReference>
<evidence type="ECO:0000256" key="6">
    <source>
        <dbReference type="PIRNR" id="PIRNR002889"/>
    </source>
</evidence>